<reference evidence="1 2" key="1">
    <citation type="journal article" date="2013" name="Genome Announc.">
        <title>Draft genome sequence of the moderately halophilic gammaproteobacterium Halomonas anticariensis FP35.</title>
        <authorList>
            <person name="Tahrioui A."/>
            <person name="Quesada E."/>
            <person name="Llamas I."/>
        </authorList>
    </citation>
    <scope>NUCLEOTIDE SEQUENCE [LARGE SCALE GENOMIC DNA]</scope>
    <source>
        <strain evidence="2">DSM 16096 / CECT 5854 / LMG 22089 / FP35</strain>
    </source>
</reference>
<evidence type="ECO:0000313" key="2">
    <source>
        <dbReference type="Proteomes" id="UP000014463"/>
    </source>
</evidence>
<dbReference type="InterPro" id="IPR011335">
    <property type="entry name" value="Restrct_endonuc-II-like"/>
</dbReference>
<dbReference type="EMBL" id="ASTJ01000028">
    <property type="protein sequence ID" value="EPC02096.1"/>
    <property type="molecule type" value="Genomic_DNA"/>
</dbReference>
<gene>
    <name evidence="1" type="ORF">L861_04895</name>
</gene>
<dbReference type="Proteomes" id="UP000014463">
    <property type="component" value="Unassembled WGS sequence"/>
</dbReference>
<dbReference type="InterPro" id="IPR038590">
    <property type="entry name" value="YaeQ_sf"/>
</dbReference>
<keyword evidence="2" id="KW-1185">Reference proteome</keyword>
<dbReference type="RefSeq" id="WP_016416969.1">
    <property type="nucleotide sequence ID" value="NZ_KE332391.1"/>
</dbReference>
<dbReference type="PANTHER" id="PTHR38784">
    <property type="entry name" value="SUCROSE PHOSPHORYLASE"/>
    <property type="match status" value="1"/>
</dbReference>
<dbReference type="eggNOG" id="COG4681">
    <property type="taxonomic scope" value="Bacteria"/>
</dbReference>
<dbReference type="OrthoDB" id="5293309at2"/>
<comment type="caution">
    <text evidence="1">The sequence shown here is derived from an EMBL/GenBank/DDBJ whole genome shotgun (WGS) entry which is preliminary data.</text>
</comment>
<dbReference type="STRING" id="1121939.L861_04895"/>
<protein>
    <recommendedName>
        <fullName evidence="3">YaeQ family protein</fullName>
    </recommendedName>
</protein>
<sequence>MALSATPYKVELNLTDLDRGIYESLRFTMARHPSETEERLAARLLALALWYDEALVFGRGLSTVDEAALWQKSLDDRVLHWIEVGQPDGDRLVWCSRRAERVSLLVYGDRRMWESKVFPSLNTLDNLNVVALPPQELSELSQELPRSINWAVMISEDSLFVTDEEGQHELKLTWLKRDH</sequence>
<proteinExistence type="predicted"/>
<dbReference type="PANTHER" id="PTHR38784:SF1">
    <property type="entry name" value="SUCROSE PHOSPHORYLASE"/>
    <property type="match status" value="1"/>
</dbReference>
<dbReference type="SUPFAM" id="SSF52980">
    <property type="entry name" value="Restriction endonuclease-like"/>
    <property type="match status" value="1"/>
</dbReference>
<evidence type="ECO:0000313" key="1">
    <source>
        <dbReference type="EMBL" id="EPC02096.1"/>
    </source>
</evidence>
<name>S2LBJ2_LITA3</name>
<dbReference type="Pfam" id="PF07152">
    <property type="entry name" value="YaeQ"/>
    <property type="match status" value="1"/>
</dbReference>
<dbReference type="PATRIC" id="fig|1121939.11.peg.2459"/>
<accession>S2LBJ2</accession>
<dbReference type="Gene3D" id="3.10.640.10">
    <property type="entry name" value="Restriction endonuclease-like alpha-beta roll domain"/>
    <property type="match status" value="1"/>
</dbReference>
<dbReference type="InterPro" id="IPR009822">
    <property type="entry name" value="YaeQ"/>
</dbReference>
<organism evidence="1 2">
    <name type="scientific">Litchfieldella anticariensis (strain DSM 16096 / CECT 5854 / CIP 108499 / LMG 22089 / FP35)</name>
    <name type="common">Halomonas anticariensis</name>
    <dbReference type="NCBI Taxonomy" id="1121939"/>
    <lineage>
        <taxon>Bacteria</taxon>
        <taxon>Pseudomonadati</taxon>
        <taxon>Pseudomonadota</taxon>
        <taxon>Gammaproteobacteria</taxon>
        <taxon>Oceanospirillales</taxon>
        <taxon>Halomonadaceae</taxon>
        <taxon>Litchfieldella</taxon>
    </lineage>
</organism>
<dbReference type="SMART" id="SM01322">
    <property type="entry name" value="YaeQ"/>
    <property type="match status" value="1"/>
</dbReference>
<dbReference type="PIRSF" id="PIRSF011484">
    <property type="entry name" value="YaeQ"/>
    <property type="match status" value="1"/>
</dbReference>
<dbReference type="AlphaFoldDB" id="S2LBJ2"/>
<evidence type="ECO:0008006" key="3">
    <source>
        <dbReference type="Google" id="ProtNLM"/>
    </source>
</evidence>